<dbReference type="Pfam" id="PF13487">
    <property type="entry name" value="HD_5"/>
    <property type="match status" value="1"/>
</dbReference>
<evidence type="ECO:0000313" key="3">
    <source>
        <dbReference type="Proteomes" id="UP000199053"/>
    </source>
</evidence>
<dbReference type="InterPro" id="IPR037522">
    <property type="entry name" value="HD_GYP_dom"/>
</dbReference>
<dbReference type="PANTHER" id="PTHR43155:SF2">
    <property type="entry name" value="CYCLIC DI-GMP PHOSPHODIESTERASE PA4108"/>
    <property type="match status" value="1"/>
</dbReference>
<gene>
    <name evidence="2" type="ORF">SAMN05660337_3468</name>
</gene>
<dbReference type="AlphaFoldDB" id="A0A1G9LQ57"/>
<dbReference type="InterPro" id="IPR003607">
    <property type="entry name" value="HD/PDEase_dom"/>
</dbReference>
<dbReference type="PROSITE" id="PS51832">
    <property type="entry name" value="HD_GYP"/>
    <property type="match status" value="1"/>
</dbReference>
<dbReference type="EMBL" id="FNGA01000008">
    <property type="protein sequence ID" value="SDL64063.1"/>
    <property type="molecule type" value="Genomic_DNA"/>
</dbReference>
<dbReference type="Proteomes" id="UP000199053">
    <property type="component" value="Unassembled WGS sequence"/>
</dbReference>
<dbReference type="RefSeq" id="WP_092163452.1">
    <property type="nucleotide sequence ID" value="NZ_FNGA01000008.1"/>
</dbReference>
<feature type="domain" description="HD-GYP" evidence="1">
    <location>
        <begin position="139"/>
        <end position="338"/>
    </location>
</feature>
<dbReference type="PANTHER" id="PTHR43155">
    <property type="entry name" value="CYCLIC DI-GMP PHOSPHODIESTERASE PA4108-RELATED"/>
    <property type="match status" value="1"/>
</dbReference>
<dbReference type="STRING" id="246191.SAMN05660337_3468"/>
<reference evidence="3" key="1">
    <citation type="submission" date="2016-10" db="EMBL/GenBank/DDBJ databases">
        <authorList>
            <person name="Varghese N."/>
            <person name="Submissions S."/>
        </authorList>
    </citation>
    <scope>NUCLEOTIDE SEQUENCE [LARGE SCALE GENOMIC DNA]</scope>
    <source>
        <strain evidence="3">DSM 16995</strain>
    </source>
</reference>
<name>A0A1G9LQ57_9BACT</name>
<keyword evidence="3" id="KW-1185">Reference proteome</keyword>
<dbReference type="CDD" id="cd00077">
    <property type="entry name" value="HDc"/>
    <property type="match status" value="1"/>
</dbReference>
<evidence type="ECO:0000313" key="2">
    <source>
        <dbReference type="EMBL" id="SDL64063.1"/>
    </source>
</evidence>
<evidence type="ECO:0000259" key="1">
    <source>
        <dbReference type="PROSITE" id="PS51832"/>
    </source>
</evidence>
<dbReference type="Gene3D" id="1.10.3210.10">
    <property type="entry name" value="Hypothetical protein af1432"/>
    <property type="match status" value="1"/>
</dbReference>
<dbReference type="SUPFAM" id="SSF109604">
    <property type="entry name" value="HD-domain/PDEase-like"/>
    <property type="match status" value="1"/>
</dbReference>
<organism evidence="2 3">
    <name type="scientific">Maridesulfovibrio ferrireducens</name>
    <dbReference type="NCBI Taxonomy" id="246191"/>
    <lineage>
        <taxon>Bacteria</taxon>
        <taxon>Pseudomonadati</taxon>
        <taxon>Thermodesulfobacteriota</taxon>
        <taxon>Desulfovibrionia</taxon>
        <taxon>Desulfovibrionales</taxon>
        <taxon>Desulfovibrionaceae</taxon>
        <taxon>Maridesulfovibrio</taxon>
    </lineage>
</organism>
<accession>A0A1G9LQ57</accession>
<protein>
    <submittedName>
        <fullName evidence="2">HD-GYP domain, c-di-GMP phosphodiesterase class II (Or its inactivated variant)</fullName>
    </submittedName>
</protein>
<dbReference type="OrthoDB" id="9776628at2"/>
<sequence length="354" mass="40397">MSSQAKQDNLIPEEYLQISSNIVSTFGNRTPVSLCIYDEEFSRVAPLFPKETRLTPKKKEQMIKQCLEGNLFITKDDYAGLAGHISQNLGALLTEHYLDETAAAEIFYSGILEKVRSFYSNPITETLDQLKAVLAIFSEYVWVDRNRWSYFFNTLRRENDLCCHSVNTLFVGTAVYLKTVHKGDEKLELNSLGLGLILHDIGMTQIPAALMTKNGPFLYKEKQRMQEHVDIAEKMINRLEIKDEMVRSCILDHHERLDGSGYPRGRRTESISTETKVCSVADAFCAMISKRWHRNGINPILAAIVLTESSKRYDKNLTSALVSFIISNNPEMQTLIKDREKMQQLRALALKQCD</sequence>
<proteinExistence type="predicted"/>